<dbReference type="Proteomes" id="UP001062846">
    <property type="component" value="Chromosome 4"/>
</dbReference>
<gene>
    <name evidence="1" type="ORF">RHMOL_Rhmol04G0035200</name>
</gene>
<protein>
    <submittedName>
        <fullName evidence="1">Uncharacterized protein</fullName>
    </submittedName>
</protein>
<sequence length="143" mass="16124">MAVVGLWAVGLWPSMMRFAGEMMEVMGLVMAKKVTVDHGFEENFVESETMPDSNAQDLSGNGKDDHEPISPSSKRDSIKPCKVMKVVEKGQKSQKKRDYLTHTLKKLHCELLTMDDESDEIENDDDLEGAHWLQVLVVLSMEL</sequence>
<organism evidence="1 2">
    <name type="scientific">Rhododendron molle</name>
    <name type="common">Chinese azalea</name>
    <name type="synonym">Azalea mollis</name>
    <dbReference type="NCBI Taxonomy" id="49168"/>
    <lineage>
        <taxon>Eukaryota</taxon>
        <taxon>Viridiplantae</taxon>
        <taxon>Streptophyta</taxon>
        <taxon>Embryophyta</taxon>
        <taxon>Tracheophyta</taxon>
        <taxon>Spermatophyta</taxon>
        <taxon>Magnoliopsida</taxon>
        <taxon>eudicotyledons</taxon>
        <taxon>Gunneridae</taxon>
        <taxon>Pentapetalae</taxon>
        <taxon>asterids</taxon>
        <taxon>Ericales</taxon>
        <taxon>Ericaceae</taxon>
        <taxon>Ericoideae</taxon>
        <taxon>Rhodoreae</taxon>
        <taxon>Rhododendron</taxon>
    </lineage>
</organism>
<proteinExistence type="predicted"/>
<accession>A0ACC0NWQ8</accession>
<dbReference type="EMBL" id="CM046391">
    <property type="protein sequence ID" value="KAI8557765.1"/>
    <property type="molecule type" value="Genomic_DNA"/>
</dbReference>
<evidence type="ECO:0000313" key="2">
    <source>
        <dbReference type="Proteomes" id="UP001062846"/>
    </source>
</evidence>
<comment type="caution">
    <text evidence="1">The sequence shown here is derived from an EMBL/GenBank/DDBJ whole genome shotgun (WGS) entry which is preliminary data.</text>
</comment>
<reference evidence="1" key="1">
    <citation type="submission" date="2022-02" db="EMBL/GenBank/DDBJ databases">
        <title>Plant Genome Project.</title>
        <authorList>
            <person name="Zhang R.-G."/>
        </authorList>
    </citation>
    <scope>NUCLEOTIDE SEQUENCE</scope>
    <source>
        <strain evidence="1">AT1</strain>
    </source>
</reference>
<name>A0ACC0NWQ8_RHOML</name>
<evidence type="ECO:0000313" key="1">
    <source>
        <dbReference type="EMBL" id="KAI8557765.1"/>
    </source>
</evidence>
<keyword evidence="2" id="KW-1185">Reference proteome</keyword>